<dbReference type="EMBL" id="AYZM01000038">
    <property type="protein sequence ID" value="KRN26237.1"/>
    <property type="molecule type" value="Genomic_DNA"/>
</dbReference>
<dbReference type="PANTHER" id="PTHR33941:SF11">
    <property type="entry name" value="BACTERIAL MICROCOMPARTMENT SHELL PROTEIN PDUJ"/>
    <property type="match status" value="1"/>
</dbReference>
<dbReference type="GO" id="GO:0031469">
    <property type="term" value="C:bacterial microcompartment"/>
    <property type="evidence" value="ECO:0007669"/>
    <property type="project" value="UniProtKB-SubCell"/>
</dbReference>
<dbReference type="InterPro" id="IPR000249">
    <property type="entry name" value="BMC_dom"/>
</dbReference>
<dbReference type="PANTHER" id="PTHR33941">
    <property type="entry name" value="PROPANEDIOL UTILIZATION PROTEIN PDUA"/>
    <property type="match status" value="1"/>
</dbReference>
<dbReference type="PATRIC" id="fig|1423804.4.peg.2495"/>
<keyword evidence="7" id="KW-1185">Reference proteome</keyword>
<dbReference type="Gene3D" id="3.30.70.1710">
    <property type="match status" value="1"/>
</dbReference>
<evidence type="ECO:0000256" key="1">
    <source>
        <dbReference type="ARBA" id="ARBA00024322"/>
    </source>
</evidence>
<comment type="caution">
    <text evidence="6">The sequence shown here is derived from an EMBL/GenBank/DDBJ whole genome shotgun (WGS) entry which is preliminary data.</text>
</comment>
<feature type="domain" description="BMC" evidence="5">
    <location>
        <begin position="5"/>
        <end position="89"/>
    </location>
</feature>
<name>A0A0R2FNW3_9LACO</name>
<feature type="region of interest" description="Disordered" evidence="4">
    <location>
        <begin position="87"/>
        <end position="186"/>
    </location>
</feature>
<evidence type="ECO:0000256" key="3">
    <source>
        <dbReference type="PROSITE-ProRule" id="PRU01278"/>
    </source>
</evidence>
<feature type="compositionally biased region" description="Polar residues" evidence="4">
    <location>
        <begin position="166"/>
        <end position="176"/>
    </location>
</feature>
<organism evidence="6 7">
    <name type="scientific">Secundilactobacillus similis DSM 23365 = JCM 2765</name>
    <dbReference type="NCBI Taxonomy" id="1423804"/>
    <lineage>
        <taxon>Bacteria</taxon>
        <taxon>Bacillati</taxon>
        <taxon>Bacillota</taxon>
        <taxon>Bacilli</taxon>
        <taxon>Lactobacillales</taxon>
        <taxon>Lactobacillaceae</taxon>
        <taxon>Secundilactobacillus</taxon>
    </lineage>
</organism>
<evidence type="ECO:0000256" key="2">
    <source>
        <dbReference type="ARBA" id="ARBA00024446"/>
    </source>
</evidence>
<reference evidence="6 7" key="1">
    <citation type="journal article" date="2015" name="Genome Announc.">
        <title>Expanding the biotechnology potential of lactobacilli through comparative genomics of 213 strains and associated genera.</title>
        <authorList>
            <person name="Sun Z."/>
            <person name="Harris H.M."/>
            <person name="McCann A."/>
            <person name="Guo C."/>
            <person name="Argimon S."/>
            <person name="Zhang W."/>
            <person name="Yang X."/>
            <person name="Jeffery I.B."/>
            <person name="Cooney J.C."/>
            <person name="Kagawa T.F."/>
            <person name="Liu W."/>
            <person name="Song Y."/>
            <person name="Salvetti E."/>
            <person name="Wrobel A."/>
            <person name="Rasinkangas P."/>
            <person name="Parkhill J."/>
            <person name="Rea M.C."/>
            <person name="O'Sullivan O."/>
            <person name="Ritari J."/>
            <person name="Douillard F.P."/>
            <person name="Paul Ross R."/>
            <person name="Yang R."/>
            <person name="Briner A.E."/>
            <person name="Felis G.E."/>
            <person name="de Vos W.M."/>
            <person name="Barrangou R."/>
            <person name="Klaenhammer T.R."/>
            <person name="Caufield P.W."/>
            <person name="Cui Y."/>
            <person name="Zhang H."/>
            <person name="O'Toole P.W."/>
        </authorList>
    </citation>
    <scope>NUCLEOTIDE SEQUENCE [LARGE SCALE GENOMIC DNA]</scope>
    <source>
        <strain evidence="6 7">DSM 23365</strain>
    </source>
</reference>
<dbReference type="CDD" id="cd07045">
    <property type="entry name" value="BMC_CcmK_like"/>
    <property type="match status" value="1"/>
</dbReference>
<sequence length="239" mass="25589">MAVESLGMIEVRGFLGAVVAADAALKAANVQLSDMPITRGGLVTVLLTGDVAAVNASVDAGVAIIEDFNCLISQHVIARMDNQTAVMAQPPLPDDPDPKPEAPKPVVDQPAPLAEPQIDEPSSVTDSDAQADAPKTENASAQPEAVPEKPQASKPTVSAKPEAKQPATQTSSTPQKPITGDEKTWVTDKQELEKMRVVDLRRQAYRMNIKTLTKKQIKMGNKKTLVQAILDDLQRRDNT</sequence>
<dbReference type="InterPro" id="IPR050575">
    <property type="entry name" value="BMC_shell"/>
</dbReference>
<proteinExistence type="inferred from homology"/>
<dbReference type="STRING" id="1423804.FD14_GL002303"/>
<dbReference type="RefSeq" id="WP_057151664.1">
    <property type="nucleotide sequence ID" value="NZ_AYZM01000038.1"/>
</dbReference>
<protein>
    <recommendedName>
        <fullName evidence="5">BMC domain-containing protein</fullName>
    </recommendedName>
</protein>
<dbReference type="PROSITE" id="PS51930">
    <property type="entry name" value="BMC_2"/>
    <property type="match status" value="1"/>
</dbReference>
<dbReference type="Pfam" id="PF00936">
    <property type="entry name" value="BMC"/>
    <property type="match status" value="1"/>
</dbReference>
<dbReference type="Proteomes" id="UP000051442">
    <property type="component" value="Unassembled WGS sequence"/>
</dbReference>
<dbReference type="AlphaFoldDB" id="A0A0R2FNW3"/>
<evidence type="ECO:0000259" key="5">
    <source>
        <dbReference type="PROSITE" id="PS51930"/>
    </source>
</evidence>
<accession>A0A0R2FNW3</accession>
<dbReference type="SUPFAM" id="SSF143414">
    <property type="entry name" value="CcmK-like"/>
    <property type="match status" value="1"/>
</dbReference>
<dbReference type="InterPro" id="IPR037233">
    <property type="entry name" value="CcmK-like_sf"/>
</dbReference>
<evidence type="ECO:0000313" key="7">
    <source>
        <dbReference type="Proteomes" id="UP000051442"/>
    </source>
</evidence>
<dbReference type="InterPro" id="IPR044872">
    <property type="entry name" value="CcmK/CsoS1_BMC"/>
</dbReference>
<gene>
    <name evidence="6" type="ORF">FD14_GL002303</name>
</gene>
<comment type="subcellular location">
    <subcellularLocation>
        <location evidence="1">Bacterial microcompartment</location>
    </subcellularLocation>
</comment>
<comment type="similarity">
    <text evidence="3">Belongs to the bacterial microcompartments protein family.</text>
</comment>
<dbReference type="SMART" id="SM00877">
    <property type="entry name" value="BMC"/>
    <property type="match status" value="1"/>
</dbReference>
<keyword evidence="2" id="KW-1283">Bacterial microcompartment</keyword>
<evidence type="ECO:0000313" key="6">
    <source>
        <dbReference type="EMBL" id="KRN26237.1"/>
    </source>
</evidence>
<evidence type="ECO:0000256" key="4">
    <source>
        <dbReference type="SAM" id="MobiDB-lite"/>
    </source>
</evidence>